<reference evidence="1" key="1">
    <citation type="submission" date="2014-09" db="EMBL/GenBank/DDBJ databases">
        <authorList>
            <person name="Magalhaes I.L.F."/>
            <person name="Oliveira U."/>
            <person name="Santos F.R."/>
            <person name="Vidigal T.H.D.A."/>
            <person name="Brescovit A.D."/>
            <person name="Santos A.J."/>
        </authorList>
    </citation>
    <scope>NUCLEOTIDE SEQUENCE</scope>
    <source>
        <tissue evidence="1">Shoot tissue taken approximately 20 cm above the soil surface</tissue>
    </source>
</reference>
<accession>A0A0A8XV06</accession>
<name>A0A0A8XV06_ARUDO</name>
<sequence length="49" mass="5004">MWGCGYTCQLTSICFGSKPGSGLPGHPSIDAAGFPTQYSCSNAADASME</sequence>
<protein>
    <submittedName>
        <fullName evidence="1">Uncharacterized protein</fullName>
    </submittedName>
</protein>
<reference evidence="1" key="2">
    <citation type="journal article" date="2015" name="Data Brief">
        <title>Shoot transcriptome of the giant reed, Arundo donax.</title>
        <authorList>
            <person name="Barrero R.A."/>
            <person name="Guerrero F.D."/>
            <person name="Moolhuijzen P."/>
            <person name="Goolsby J.A."/>
            <person name="Tidwell J."/>
            <person name="Bellgard S.E."/>
            <person name="Bellgard M.I."/>
        </authorList>
    </citation>
    <scope>NUCLEOTIDE SEQUENCE</scope>
    <source>
        <tissue evidence="1">Shoot tissue taken approximately 20 cm above the soil surface</tissue>
    </source>
</reference>
<dbReference type="AlphaFoldDB" id="A0A0A8XV06"/>
<dbReference type="EMBL" id="GBRH01282363">
    <property type="protein sequence ID" value="JAD15532.1"/>
    <property type="molecule type" value="Transcribed_RNA"/>
</dbReference>
<organism evidence="1">
    <name type="scientific">Arundo donax</name>
    <name type="common">Giant reed</name>
    <name type="synonym">Donax arundinaceus</name>
    <dbReference type="NCBI Taxonomy" id="35708"/>
    <lineage>
        <taxon>Eukaryota</taxon>
        <taxon>Viridiplantae</taxon>
        <taxon>Streptophyta</taxon>
        <taxon>Embryophyta</taxon>
        <taxon>Tracheophyta</taxon>
        <taxon>Spermatophyta</taxon>
        <taxon>Magnoliopsida</taxon>
        <taxon>Liliopsida</taxon>
        <taxon>Poales</taxon>
        <taxon>Poaceae</taxon>
        <taxon>PACMAD clade</taxon>
        <taxon>Arundinoideae</taxon>
        <taxon>Arundineae</taxon>
        <taxon>Arundo</taxon>
    </lineage>
</organism>
<proteinExistence type="predicted"/>
<evidence type="ECO:0000313" key="1">
    <source>
        <dbReference type="EMBL" id="JAD15532.1"/>
    </source>
</evidence>